<feature type="transmembrane region" description="Helical" evidence="15">
    <location>
        <begin position="60"/>
        <end position="81"/>
    </location>
</feature>
<sequence length="146" mass="16545">MFVWLKVFHITFMVIWLAGLVSLPRLFVYHAGAKDRPRSDQSSVLLVGTIERNLSRLMSVGAGVTIIAGVWMLVLLGGSWIAHNGWFHAKLVLVLLLLGFHGWCQLQNKKFRENRNHGTRGYFQAMSAMPIVLLFLILSLVEIKPF</sequence>
<evidence type="ECO:0000256" key="4">
    <source>
        <dbReference type="ARBA" id="ARBA00017504"/>
    </source>
</evidence>
<dbReference type="Proteomes" id="UP001595462">
    <property type="component" value="Unassembled WGS sequence"/>
</dbReference>
<feature type="transmembrane region" description="Helical" evidence="15">
    <location>
        <begin position="125"/>
        <end position="143"/>
    </location>
</feature>
<feature type="transmembrane region" description="Helical" evidence="15">
    <location>
        <begin position="87"/>
        <end position="104"/>
    </location>
</feature>
<proteinExistence type="inferred from homology"/>
<evidence type="ECO:0000256" key="12">
    <source>
        <dbReference type="ARBA" id="ARBA00023136"/>
    </source>
</evidence>
<evidence type="ECO:0000256" key="5">
    <source>
        <dbReference type="ARBA" id="ARBA00022475"/>
    </source>
</evidence>
<dbReference type="PANTHER" id="PTHR40255">
    <property type="entry name" value="UPF0093 MEMBRANE PROTEIN SLR1790"/>
    <property type="match status" value="1"/>
</dbReference>
<keyword evidence="10" id="KW-0560">Oxidoreductase</keyword>
<comment type="pathway">
    <text evidence="2 14">Porphyrin-containing compound metabolism; protoporphyrin-IX biosynthesis; protoporphyrin-IX from protoporphyrinogen-IX: step 1/1.</text>
</comment>
<name>A0ABV7EUK3_9GAMM</name>
<keyword evidence="12 14" id="KW-0472">Membrane</keyword>
<evidence type="ECO:0000256" key="8">
    <source>
        <dbReference type="ARBA" id="ARBA00022723"/>
    </source>
</evidence>
<evidence type="ECO:0000256" key="9">
    <source>
        <dbReference type="ARBA" id="ARBA00022989"/>
    </source>
</evidence>
<evidence type="ECO:0000256" key="14">
    <source>
        <dbReference type="PIRNR" id="PIRNR004638"/>
    </source>
</evidence>
<dbReference type="RefSeq" id="WP_380691002.1">
    <property type="nucleotide sequence ID" value="NZ_JBHRSS010000008.1"/>
</dbReference>
<dbReference type="EC" id="1.3.99.-" evidence="14"/>
<comment type="caution">
    <text evidence="16">The sequence shown here is derived from an EMBL/GenBank/DDBJ whole genome shotgun (WGS) entry which is preliminary data.</text>
</comment>
<keyword evidence="6 14" id="KW-0349">Heme</keyword>
<keyword evidence="8 14" id="KW-0479">Metal-binding</keyword>
<evidence type="ECO:0000313" key="16">
    <source>
        <dbReference type="EMBL" id="MFC3105460.1"/>
    </source>
</evidence>
<comment type="cofactor">
    <cofactor evidence="14">
        <name>heme b</name>
        <dbReference type="ChEBI" id="CHEBI:60344"/>
    </cofactor>
    <text evidence="14">Binds 1 heme b (iron(II)-protoporphyrin IX) group per subunit.</text>
</comment>
<evidence type="ECO:0000256" key="2">
    <source>
        <dbReference type="ARBA" id="ARBA00005073"/>
    </source>
</evidence>
<evidence type="ECO:0000256" key="13">
    <source>
        <dbReference type="ARBA" id="ARBA00048390"/>
    </source>
</evidence>
<evidence type="ECO:0000256" key="3">
    <source>
        <dbReference type="ARBA" id="ARBA00006501"/>
    </source>
</evidence>
<comment type="function">
    <text evidence="14">Catalyzes the oxidation of protoporphyrinogen IX to protoporphyrin IX.</text>
</comment>
<dbReference type="Pfam" id="PF03653">
    <property type="entry name" value="UPF0093"/>
    <property type="match status" value="1"/>
</dbReference>
<keyword evidence="7 15" id="KW-0812">Transmembrane</keyword>
<dbReference type="InterPro" id="IPR005265">
    <property type="entry name" value="HemJ-like"/>
</dbReference>
<dbReference type="PIRSF" id="PIRSF004638">
    <property type="entry name" value="UCP004638"/>
    <property type="match status" value="1"/>
</dbReference>
<protein>
    <recommendedName>
        <fullName evidence="4 14">Protoporphyrinogen IX oxidase</fullName>
        <ecNumber evidence="14">1.3.99.-</ecNumber>
    </recommendedName>
</protein>
<comment type="similarity">
    <text evidence="3 14">Belongs to the HemJ family.</text>
</comment>
<accession>A0ABV7EUK3</accession>
<gene>
    <name evidence="16" type="ORF">ACFOSU_16415</name>
</gene>
<evidence type="ECO:0000256" key="10">
    <source>
        <dbReference type="ARBA" id="ARBA00023002"/>
    </source>
</evidence>
<evidence type="ECO:0000313" key="17">
    <source>
        <dbReference type="Proteomes" id="UP001595462"/>
    </source>
</evidence>
<dbReference type="PANTHER" id="PTHR40255:SF1">
    <property type="entry name" value="PROTOPORPHYRINOGEN IX OXIDASE"/>
    <property type="match status" value="1"/>
</dbReference>
<evidence type="ECO:0000256" key="6">
    <source>
        <dbReference type="ARBA" id="ARBA00022617"/>
    </source>
</evidence>
<dbReference type="EMBL" id="JBHRSS010000008">
    <property type="protein sequence ID" value="MFC3105460.1"/>
    <property type="molecule type" value="Genomic_DNA"/>
</dbReference>
<evidence type="ECO:0000256" key="1">
    <source>
        <dbReference type="ARBA" id="ARBA00004651"/>
    </source>
</evidence>
<keyword evidence="17" id="KW-1185">Reference proteome</keyword>
<keyword evidence="5 14" id="KW-1003">Cell membrane</keyword>
<keyword evidence="11 14" id="KW-0408">Iron</keyword>
<evidence type="ECO:0000256" key="7">
    <source>
        <dbReference type="ARBA" id="ARBA00022692"/>
    </source>
</evidence>
<evidence type="ECO:0000256" key="15">
    <source>
        <dbReference type="SAM" id="Phobius"/>
    </source>
</evidence>
<feature type="transmembrane region" description="Helical" evidence="15">
    <location>
        <begin position="6"/>
        <end position="28"/>
    </location>
</feature>
<comment type="catalytic activity">
    <reaction evidence="13 14">
        <text>protoporphyrinogen IX + 3 A = protoporphyrin IX + 3 AH2</text>
        <dbReference type="Rhea" id="RHEA:62000"/>
        <dbReference type="ChEBI" id="CHEBI:13193"/>
        <dbReference type="ChEBI" id="CHEBI:17499"/>
        <dbReference type="ChEBI" id="CHEBI:57306"/>
        <dbReference type="ChEBI" id="CHEBI:57307"/>
    </reaction>
</comment>
<reference evidence="17" key="1">
    <citation type="journal article" date="2019" name="Int. J. Syst. Evol. Microbiol.">
        <title>The Global Catalogue of Microorganisms (GCM) 10K type strain sequencing project: providing services to taxonomists for standard genome sequencing and annotation.</title>
        <authorList>
            <consortium name="The Broad Institute Genomics Platform"/>
            <consortium name="The Broad Institute Genome Sequencing Center for Infectious Disease"/>
            <person name="Wu L."/>
            <person name="Ma J."/>
        </authorList>
    </citation>
    <scope>NUCLEOTIDE SEQUENCE [LARGE SCALE GENOMIC DNA]</scope>
    <source>
        <strain evidence="17">KCTC 52640</strain>
    </source>
</reference>
<organism evidence="16 17">
    <name type="scientific">Salinisphaera aquimarina</name>
    <dbReference type="NCBI Taxonomy" id="2094031"/>
    <lineage>
        <taxon>Bacteria</taxon>
        <taxon>Pseudomonadati</taxon>
        <taxon>Pseudomonadota</taxon>
        <taxon>Gammaproteobacteria</taxon>
        <taxon>Salinisphaerales</taxon>
        <taxon>Salinisphaeraceae</taxon>
        <taxon>Salinisphaera</taxon>
    </lineage>
</organism>
<evidence type="ECO:0000256" key="11">
    <source>
        <dbReference type="ARBA" id="ARBA00023004"/>
    </source>
</evidence>
<keyword evidence="9 15" id="KW-1133">Transmembrane helix</keyword>
<comment type="subcellular location">
    <subcellularLocation>
        <location evidence="1">Cell membrane</location>
        <topology evidence="1">Multi-pass membrane protein</topology>
    </subcellularLocation>
</comment>